<gene>
    <name evidence="13" type="ORF">OF850_10435</name>
</gene>
<comment type="caution">
    <text evidence="13">The sequence shown here is derived from an EMBL/GenBank/DDBJ whole genome shotgun (WGS) entry which is preliminary data.</text>
</comment>
<comment type="subcellular location">
    <subcellularLocation>
        <location evidence="1 9">Cell inner membrane</location>
        <topology evidence="1 9">Single-pass membrane protein</topology>
    </subcellularLocation>
</comment>
<keyword evidence="14" id="KW-1185">Reference proteome</keyword>
<evidence type="ECO:0000313" key="14">
    <source>
        <dbReference type="Proteomes" id="UP001526430"/>
    </source>
</evidence>
<keyword evidence="8 9" id="KW-0472">Membrane</keyword>
<protein>
    <recommendedName>
        <fullName evidence="9">Membrane fusion protein (MFP) family protein</fullName>
    </recommendedName>
</protein>
<evidence type="ECO:0000313" key="13">
    <source>
        <dbReference type="EMBL" id="MCW8086045.1"/>
    </source>
</evidence>
<keyword evidence="6 9" id="KW-0812">Transmembrane</keyword>
<keyword evidence="3 9" id="KW-0813">Transport</keyword>
<dbReference type="Pfam" id="PF25994">
    <property type="entry name" value="HH_AprE"/>
    <property type="match status" value="1"/>
</dbReference>
<evidence type="ECO:0000259" key="11">
    <source>
        <dbReference type="Pfam" id="PF25994"/>
    </source>
</evidence>
<evidence type="ECO:0000256" key="3">
    <source>
        <dbReference type="ARBA" id="ARBA00022448"/>
    </source>
</evidence>
<dbReference type="Gene3D" id="2.40.30.170">
    <property type="match status" value="1"/>
</dbReference>
<keyword evidence="4 9" id="KW-1003">Cell membrane</keyword>
<dbReference type="PANTHER" id="PTHR30386">
    <property type="entry name" value="MEMBRANE FUSION SUBUNIT OF EMRAB-TOLC MULTIDRUG EFFLUX PUMP"/>
    <property type="match status" value="1"/>
</dbReference>
<dbReference type="PANTHER" id="PTHR30386:SF17">
    <property type="entry name" value="ALKALINE PROTEASE SECRETION PROTEIN APRE"/>
    <property type="match status" value="1"/>
</dbReference>
<evidence type="ECO:0000256" key="2">
    <source>
        <dbReference type="ARBA" id="ARBA00009477"/>
    </source>
</evidence>
<evidence type="ECO:0000256" key="1">
    <source>
        <dbReference type="ARBA" id="ARBA00004377"/>
    </source>
</evidence>
<dbReference type="InterPro" id="IPR058781">
    <property type="entry name" value="HH_AprE-like"/>
</dbReference>
<evidence type="ECO:0000256" key="10">
    <source>
        <dbReference type="SAM" id="Coils"/>
    </source>
</evidence>
<comment type="similarity">
    <text evidence="2 9">Belongs to the membrane fusion protein (MFP) (TC 8.A.1) family.</text>
</comment>
<evidence type="ECO:0000256" key="8">
    <source>
        <dbReference type="ARBA" id="ARBA00023136"/>
    </source>
</evidence>
<keyword evidence="5 9" id="KW-0997">Cell inner membrane</keyword>
<dbReference type="EMBL" id="JAPFQI010000006">
    <property type="protein sequence ID" value="MCW8086045.1"/>
    <property type="molecule type" value="Genomic_DNA"/>
</dbReference>
<feature type="domain" description="AprE-like beta-barrel" evidence="12">
    <location>
        <begin position="351"/>
        <end position="440"/>
    </location>
</feature>
<dbReference type="Pfam" id="PF26002">
    <property type="entry name" value="Beta-barrel_AprE"/>
    <property type="match status" value="1"/>
</dbReference>
<organism evidence="13 14">
    <name type="scientific">Sabulicella glaciei</name>
    <dbReference type="NCBI Taxonomy" id="2984948"/>
    <lineage>
        <taxon>Bacteria</taxon>
        <taxon>Pseudomonadati</taxon>
        <taxon>Pseudomonadota</taxon>
        <taxon>Alphaproteobacteria</taxon>
        <taxon>Acetobacterales</taxon>
        <taxon>Acetobacteraceae</taxon>
        <taxon>Sabulicella</taxon>
    </lineage>
</organism>
<dbReference type="RefSeq" id="WP_301590015.1">
    <property type="nucleotide sequence ID" value="NZ_JAPFQI010000006.1"/>
</dbReference>
<feature type="coiled-coil region" evidence="10">
    <location>
        <begin position="253"/>
        <end position="309"/>
    </location>
</feature>
<feature type="domain" description="AprE-like long alpha-helical hairpin" evidence="11">
    <location>
        <begin position="121"/>
        <end position="309"/>
    </location>
</feature>
<dbReference type="Gene3D" id="2.40.50.100">
    <property type="match status" value="1"/>
</dbReference>
<reference evidence="13 14" key="1">
    <citation type="submission" date="2022-10" db="EMBL/GenBank/DDBJ databases">
        <title>Roseococcus glaciei nov., sp. nov., isolated from glacier.</title>
        <authorList>
            <person name="Liu Q."/>
            <person name="Xin Y.-H."/>
        </authorList>
    </citation>
    <scope>NUCLEOTIDE SEQUENCE [LARGE SCALE GENOMIC DNA]</scope>
    <source>
        <strain evidence="13 14">MDT2-1-1</strain>
    </source>
</reference>
<name>A0ABT3NV70_9PROT</name>
<feature type="transmembrane region" description="Helical" evidence="9">
    <location>
        <begin position="42"/>
        <end position="64"/>
    </location>
</feature>
<sequence length="463" mass="51255">MSDTPNAVEVLERPALPARRTLPPLVVPPADPVLDAQRPRTFWPALLGLVVMVGFFGGFMAWAVTAPLAEAAIAPGVIKVEGQRRTVQHFEGGIVREILVRDGDRVRQGQPLMRLDDVQSGANLEALRAQRFGLVAQAARLAAEMARAPEIAFPAELLESEDPRAAESVSGQRALFDARMASLVSQLLVLETRRDQARASITSAEGQLAASIQQLDLIRQEEVMRRTLTNQGLARLPELLAVQRARAGLEGQIVDLRGQITRSRGAIEEAESQIRATLDQRRQEVGTEAREVAGRRAEAEERIRAAEDVSTRREILAPEDGTVVNLRLFNVGAVLRPGDPVVDLIPTQDRLVAEVNVQPTDIDVVYPGLQAEIRLPAFKQRLVPYLHGHVTFVAADVTTDQATRQTHFRAHVLIDREQLERLPSIFLTPGMPVEAHIQIGQRTFWRYVTQPIRDSLQRAFTEQ</sequence>
<keyword evidence="7 9" id="KW-1133">Transmembrane helix</keyword>
<accession>A0ABT3NV70</accession>
<dbReference type="InterPro" id="IPR050739">
    <property type="entry name" value="MFP"/>
</dbReference>
<evidence type="ECO:0000256" key="7">
    <source>
        <dbReference type="ARBA" id="ARBA00022989"/>
    </source>
</evidence>
<dbReference type="NCBIfam" id="TIGR01843">
    <property type="entry name" value="type_I_hlyD"/>
    <property type="match status" value="1"/>
</dbReference>
<proteinExistence type="inferred from homology"/>
<dbReference type="InterPro" id="IPR058982">
    <property type="entry name" value="Beta-barrel_AprE"/>
</dbReference>
<evidence type="ECO:0000256" key="9">
    <source>
        <dbReference type="RuleBase" id="RU365093"/>
    </source>
</evidence>
<evidence type="ECO:0000256" key="5">
    <source>
        <dbReference type="ARBA" id="ARBA00022519"/>
    </source>
</evidence>
<evidence type="ECO:0000256" key="6">
    <source>
        <dbReference type="ARBA" id="ARBA00022692"/>
    </source>
</evidence>
<dbReference type="PRINTS" id="PR01490">
    <property type="entry name" value="RTXTOXIND"/>
</dbReference>
<keyword evidence="10" id="KW-0175">Coiled coil</keyword>
<evidence type="ECO:0000259" key="12">
    <source>
        <dbReference type="Pfam" id="PF26002"/>
    </source>
</evidence>
<dbReference type="Proteomes" id="UP001526430">
    <property type="component" value="Unassembled WGS sequence"/>
</dbReference>
<dbReference type="InterPro" id="IPR010129">
    <property type="entry name" value="T1SS_HlyD"/>
</dbReference>
<evidence type="ECO:0000256" key="4">
    <source>
        <dbReference type="ARBA" id="ARBA00022475"/>
    </source>
</evidence>